<protein>
    <submittedName>
        <fullName evidence="2">Uncharacterized protein</fullName>
    </submittedName>
</protein>
<evidence type="ECO:0000256" key="1">
    <source>
        <dbReference type="SAM" id="MobiDB-lite"/>
    </source>
</evidence>
<dbReference type="Proteomes" id="UP000824540">
    <property type="component" value="Unassembled WGS sequence"/>
</dbReference>
<evidence type="ECO:0000313" key="3">
    <source>
        <dbReference type="Proteomes" id="UP000824540"/>
    </source>
</evidence>
<proteinExistence type="predicted"/>
<feature type="region of interest" description="Disordered" evidence="1">
    <location>
        <begin position="38"/>
        <end position="60"/>
    </location>
</feature>
<feature type="compositionally biased region" description="Polar residues" evidence="1">
    <location>
        <begin position="44"/>
        <end position="53"/>
    </location>
</feature>
<dbReference type="EMBL" id="JAFBMS010000029">
    <property type="protein sequence ID" value="KAG9342307.1"/>
    <property type="molecule type" value="Genomic_DNA"/>
</dbReference>
<gene>
    <name evidence="2" type="ORF">JZ751_016809</name>
</gene>
<dbReference type="AlphaFoldDB" id="A0A8T2P0X9"/>
<name>A0A8T2P0X9_9TELE</name>
<organism evidence="2 3">
    <name type="scientific">Albula glossodonta</name>
    <name type="common">roundjaw bonefish</name>
    <dbReference type="NCBI Taxonomy" id="121402"/>
    <lineage>
        <taxon>Eukaryota</taxon>
        <taxon>Metazoa</taxon>
        <taxon>Chordata</taxon>
        <taxon>Craniata</taxon>
        <taxon>Vertebrata</taxon>
        <taxon>Euteleostomi</taxon>
        <taxon>Actinopterygii</taxon>
        <taxon>Neopterygii</taxon>
        <taxon>Teleostei</taxon>
        <taxon>Albuliformes</taxon>
        <taxon>Albulidae</taxon>
        <taxon>Albula</taxon>
    </lineage>
</organism>
<sequence>MGTGAVPTILPRWHSDQNSLPFPPSVNTLSASAPAREWREGRASSPTWRNDSLGNCGGRV</sequence>
<comment type="caution">
    <text evidence="2">The sequence shown here is derived from an EMBL/GenBank/DDBJ whole genome shotgun (WGS) entry which is preliminary data.</text>
</comment>
<keyword evidence="3" id="KW-1185">Reference proteome</keyword>
<reference evidence="2" key="1">
    <citation type="thesis" date="2021" institute="BYU ScholarsArchive" country="Provo, UT, USA">
        <title>Applications of and Algorithms for Genome Assembly and Genomic Analyses with an Emphasis on Marine Teleosts.</title>
        <authorList>
            <person name="Pickett B.D."/>
        </authorList>
    </citation>
    <scope>NUCLEOTIDE SEQUENCE</scope>
    <source>
        <strain evidence="2">HI-2016</strain>
    </source>
</reference>
<accession>A0A8T2P0X9</accession>
<evidence type="ECO:0000313" key="2">
    <source>
        <dbReference type="EMBL" id="KAG9342307.1"/>
    </source>
</evidence>